<proteinExistence type="predicted"/>
<reference evidence="1" key="1">
    <citation type="submission" date="2021-02" db="EMBL/GenBank/DDBJ databases">
        <authorList>
            <person name="Nowell W R."/>
        </authorList>
    </citation>
    <scope>NUCLEOTIDE SEQUENCE</scope>
    <source>
        <strain evidence="1">Ploen Becks lab</strain>
    </source>
</reference>
<organism evidence="1 2">
    <name type="scientific">Brachionus calyciflorus</name>
    <dbReference type="NCBI Taxonomy" id="104777"/>
    <lineage>
        <taxon>Eukaryota</taxon>
        <taxon>Metazoa</taxon>
        <taxon>Spiralia</taxon>
        <taxon>Gnathifera</taxon>
        <taxon>Rotifera</taxon>
        <taxon>Eurotatoria</taxon>
        <taxon>Monogononta</taxon>
        <taxon>Pseudotrocha</taxon>
        <taxon>Ploima</taxon>
        <taxon>Brachionidae</taxon>
        <taxon>Brachionus</taxon>
    </lineage>
</organism>
<evidence type="ECO:0000313" key="1">
    <source>
        <dbReference type="EMBL" id="CAF0796606.1"/>
    </source>
</evidence>
<sequence length="64" mass="7346">MKSDMVKCETNSCIRTTPKPKLSKSDPSLFTSVKCMDDFCTKKSTEDTDYQVDNINIKDYINDQ</sequence>
<dbReference type="Proteomes" id="UP000663879">
    <property type="component" value="Unassembled WGS sequence"/>
</dbReference>
<protein>
    <submittedName>
        <fullName evidence="1">Uncharacterized protein</fullName>
    </submittedName>
</protein>
<dbReference type="AlphaFoldDB" id="A0A813SL00"/>
<evidence type="ECO:0000313" key="2">
    <source>
        <dbReference type="Proteomes" id="UP000663879"/>
    </source>
</evidence>
<feature type="non-terminal residue" evidence="1">
    <location>
        <position position="64"/>
    </location>
</feature>
<gene>
    <name evidence="1" type="ORF">OXX778_LOCUS6246</name>
</gene>
<comment type="caution">
    <text evidence="1">The sequence shown here is derived from an EMBL/GenBank/DDBJ whole genome shotgun (WGS) entry which is preliminary data.</text>
</comment>
<keyword evidence="2" id="KW-1185">Reference proteome</keyword>
<name>A0A813SL00_9BILA</name>
<accession>A0A813SL00</accession>
<dbReference type="EMBL" id="CAJNOC010000728">
    <property type="protein sequence ID" value="CAF0796606.1"/>
    <property type="molecule type" value="Genomic_DNA"/>
</dbReference>